<dbReference type="STRING" id="57664.SAMN05661003_10257"/>
<dbReference type="EMBL" id="FNAQ01000002">
    <property type="protein sequence ID" value="SDD89928.1"/>
    <property type="molecule type" value="Genomic_DNA"/>
</dbReference>
<evidence type="ECO:0000256" key="2">
    <source>
        <dbReference type="ARBA" id="ARBA00023274"/>
    </source>
</evidence>
<dbReference type="RefSeq" id="WP_092075969.1">
    <property type="nucleotide sequence ID" value="NZ_CALFZY010000007.1"/>
</dbReference>
<dbReference type="PROSITE" id="PS00732">
    <property type="entry name" value="RIBOSOMAL_S16"/>
    <property type="match status" value="1"/>
</dbReference>
<dbReference type="AlphaFoldDB" id="A0A1G6YHU2"/>
<keyword evidence="2 3" id="KW-0687">Ribonucleoprotein</keyword>
<dbReference type="Proteomes" id="UP000243205">
    <property type="component" value="Unassembled WGS sequence"/>
</dbReference>
<dbReference type="Pfam" id="PF00886">
    <property type="entry name" value="Ribosomal_S16"/>
    <property type="match status" value="1"/>
</dbReference>
<dbReference type="NCBIfam" id="TIGR00002">
    <property type="entry name" value="S16"/>
    <property type="match status" value="1"/>
</dbReference>
<dbReference type="GO" id="GO:0005737">
    <property type="term" value="C:cytoplasm"/>
    <property type="evidence" value="ECO:0007669"/>
    <property type="project" value="UniProtKB-ARBA"/>
</dbReference>
<proteinExistence type="inferred from homology"/>
<keyword evidence="5" id="KW-1185">Reference proteome</keyword>
<evidence type="ECO:0000256" key="1">
    <source>
        <dbReference type="ARBA" id="ARBA00022980"/>
    </source>
</evidence>
<dbReference type="OrthoDB" id="9807878at2"/>
<keyword evidence="1 3" id="KW-0689">Ribosomal protein</keyword>
<protein>
    <recommendedName>
        <fullName evidence="3">Small ribosomal subunit protein bS16</fullName>
    </recommendedName>
</protein>
<dbReference type="InterPro" id="IPR000307">
    <property type="entry name" value="Ribosomal_bS16"/>
</dbReference>
<dbReference type="SUPFAM" id="SSF54565">
    <property type="entry name" value="Ribosomal protein S16"/>
    <property type="match status" value="1"/>
</dbReference>
<organism evidence="4 5">
    <name type="scientific">Desulfuromonas thiophila</name>
    <dbReference type="NCBI Taxonomy" id="57664"/>
    <lineage>
        <taxon>Bacteria</taxon>
        <taxon>Pseudomonadati</taxon>
        <taxon>Thermodesulfobacteriota</taxon>
        <taxon>Desulfuromonadia</taxon>
        <taxon>Desulfuromonadales</taxon>
        <taxon>Desulfuromonadaceae</taxon>
        <taxon>Desulfuromonas</taxon>
    </lineage>
</organism>
<dbReference type="PANTHER" id="PTHR12919">
    <property type="entry name" value="30S RIBOSOMAL PROTEIN S16"/>
    <property type="match status" value="1"/>
</dbReference>
<dbReference type="PANTHER" id="PTHR12919:SF20">
    <property type="entry name" value="SMALL RIBOSOMAL SUBUNIT PROTEIN BS16M"/>
    <property type="match status" value="1"/>
</dbReference>
<evidence type="ECO:0000313" key="4">
    <source>
        <dbReference type="EMBL" id="SDD89928.1"/>
    </source>
</evidence>
<evidence type="ECO:0000256" key="3">
    <source>
        <dbReference type="HAMAP-Rule" id="MF_00385"/>
    </source>
</evidence>
<dbReference type="InterPro" id="IPR023803">
    <property type="entry name" value="Ribosomal_bS16_dom_sf"/>
</dbReference>
<comment type="similarity">
    <text evidence="3">Belongs to the bacterial ribosomal protein bS16 family.</text>
</comment>
<dbReference type="HAMAP" id="MF_00385">
    <property type="entry name" value="Ribosomal_bS16"/>
    <property type="match status" value="1"/>
</dbReference>
<evidence type="ECO:0000313" key="5">
    <source>
        <dbReference type="Proteomes" id="UP000243205"/>
    </source>
</evidence>
<dbReference type="GO" id="GO:0006412">
    <property type="term" value="P:translation"/>
    <property type="evidence" value="ECO:0007669"/>
    <property type="project" value="UniProtKB-UniRule"/>
</dbReference>
<name>A0A1G6YHU2_9BACT</name>
<dbReference type="GO" id="GO:0015935">
    <property type="term" value="C:small ribosomal subunit"/>
    <property type="evidence" value="ECO:0007669"/>
    <property type="project" value="TreeGrafter"/>
</dbReference>
<accession>A0A1G6YHU2</accession>
<dbReference type="InterPro" id="IPR020592">
    <property type="entry name" value="Ribosomal_bS16_CS"/>
</dbReference>
<dbReference type="Gene3D" id="3.30.1320.10">
    <property type="match status" value="1"/>
</dbReference>
<sequence length="89" mass="10061">MSVKIRLARGGAKKKPFYQIVVADERCPRDGRYVENLGQYDPRLTDNKVTINKERALAWLNRGAQPSQTVLSLLRQTGVWSTFKGTPKA</sequence>
<dbReference type="GO" id="GO:0003735">
    <property type="term" value="F:structural constituent of ribosome"/>
    <property type="evidence" value="ECO:0007669"/>
    <property type="project" value="InterPro"/>
</dbReference>
<gene>
    <name evidence="3" type="primary">rpsP</name>
    <name evidence="4" type="ORF">SAMN05661003_10257</name>
</gene>
<reference evidence="5" key="1">
    <citation type="submission" date="2016-10" db="EMBL/GenBank/DDBJ databases">
        <authorList>
            <person name="Varghese N."/>
            <person name="Submissions S."/>
        </authorList>
    </citation>
    <scope>NUCLEOTIDE SEQUENCE [LARGE SCALE GENOMIC DNA]</scope>
    <source>
        <strain evidence="5">DSM 8987</strain>
    </source>
</reference>